<evidence type="ECO:0000256" key="5">
    <source>
        <dbReference type="ARBA" id="ARBA00023136"/>
    </source>
</evidence>
<evidence type="ECO:0000256" key="3">
    <source>
        <dbReference type="ARBA" id="ARBA00022692"/>
    </source>
</evidence>
<keyword evidence="3 6" id="KW-0812">Transmembrane</keyword>
<dbReference type="InterPro" id="IPR001046">
    <property type="entry name" value="NRAMP_fam"/>
</dbReference>
<feature type="transmembrane region" description="Helical" evidence="6">
    <location>
        <begin position="136"/>
        <end position="156"/>
    </location>
</feature>
<dbReference type="OMA" id="DRANCED"/>
<feature type="transmembrane region" description="Helical" evidence="6">
    <location>
        <begin position="279"/>
        <end position="302"/>
    </location>
</feature>
<keyword evidence="4 6" id="KW-1133">Transmembrane helix</keyword>
<dbReference type="Proteomes" id="UP000001568">
    <property type="component" value="Chromosome 14"/>
</dbReference>
<dbReference type="PRINTS" id="PR00447">
    <property type="entry name" value="NATRESASSCMP"/>
</dbReference>
<dbReference type="GO" id="GO:0034755">
    <property type="term" value="P:iron ion transmembrane transport"/>
    <property type="evidence" value="ECO:0007669"/>
    <property type="project" value="TreeGrafter"/>
</dbReference>
<dbReference type="NCBIfam" id="TIGR01197">
    <property type="entry name" value="nramp"/>
    <property type="match status" value="1"/>
</dbReference>
<dbReference type="GO" id="GO:0015086">
    <property type="term" value="F:cadmium ion transmembrane transporter activity"/>
    <property type="evidence" value="ECO:0007669"/>
    <property type="project" value="TreeGrafter"/>
</dbReference>
<feature type="transmembrane region" description="Helical" evidence="6">
    <location>
        <begin position="384"/>
        <end position="405"/>
    </location>
</feature>
<dbReference type="PANTHER" id="PTHR11706:SF54">
    <property type="entry name" value="METAL TRANSPORTER NRAMP1"/>
    <property type="match status" value="1"/>
</dbReference>
<dbReference type="NCBIfam" id="NF037982">
    <property type="entry name" value="Nramp_1"/>
    <property type="match status" value="1"/>
</dbReference>
<organism evidence="7 8">
    <name type="scientific">Ostreococcus lucimarinus (strain CCE9901)</name>
    <dbReference type="NCBI Taxonomy" id="436017"/>
    <lineage>
        <taxon>Eukaryota</taxon>
        <taxon>Viridiplantae</taxon>
        <taxon>Chlorophyta</taxon>
        <taxon>Mamiellophyceae</taxon>
        <taxon>Mamiellales</taxon>
        <taxon>Bathycoccaceae</taxon>
        <taxon>Ostreococcus</taxon>
    </lineage>
</organism>
<comment type="subcellular location">
    <subcellularLocation>
        <location evidence="1">Membrane</location>
        <topology evidence="1">Multi-pass membrane protein</topology>
    </subcellularLocation>
</comment>
<keyword evidence="5 6" id="KW-0472">Membrane</keyword>
<evidence type="ECO:0000313" key="8">
    <source>
        <dbReference type="Proteomes" id="UP000001568"/>
    </source>
</evidence>
<dbReference type="KEGG" id="olu:OSTLU_27409"/>
<feature type="transmembrane region" description="Helical" evidence="6">
    <location>
        <begin position="31"/>
        <end position="54"/>
    </location>
</feature>
<dbReference type="GeneID" id="5005355"/>
<sequence>MGPGFLMCIAYVDPGNFESDLQAGTLFGYKLLWVLLWATLGGWYIQGLTIRLALATGWDLARCMREEYPDPTRYALWAMTELAIIASDVPEVIGTALALKLIFGIPTWVGVVLTSMSTMVFLGLQSFGVRKLEAFMAALVGVMSLCFLAEVTFVDAKASSVVAGIVLPRLPGSKALYIAVSLVGAVVMPHNLFLHSALVLSRGFSLGEKSLRMAYKYNIVESGMALSVSLFINFAVVIVAASNYAHLTDPEEMRQVRERPLQYAPQMLKEVLGTAAKGFFAAALLASGQSSTITGTYAGQFVMDGFLELRVNPVLRAFVTRMCAIVPSLIVVLAAGDKYSESLIVISSTILAIQLPYALIPLIKFTASERIMGPMAVSAKRLRYTIWLSGGIIGANVILISTAIVESKLVWGSFAGVFLGLIIFSMLGVYIATLLYLTLRPVHQNLSARTSVRMKRPGDANLSDEELDDAMWNNDDLLPDPATAAVYSL</sequence>
<dbReference type="GO" id="GO:0005384">
    <property type="term" value="F:manganese ion transmembrane transporter activity"/>
    <property type="evidence" value="ECO:0007669"/>
    <property type="project" value="TreeGrafter"/>
</dbReference>
<dbReference type="Gramene" id="ABO99715">
    <property type="protein sequence ID" value="ABO99715"/>
    <property type="gene ID" value="OSTLU_27409"/>
</dbReference>
<gene>
    <name evidence="7" type="primary">NRAMP1</name>
    <name evidence="7" type="ORF">OSTLU_27409</name>
</gene>
<evidence type="ECO:0000256" key="6">
    <source>
        <dbReference type="SAM" id="Phobius"/>
    </source>
</evidence>
<name>A4S7A4_OSTLU</name>
<feature type="transmembrane region" description="Helical" evidence="6">
    <location>
        <begin position="342"/>
        <end position="363"/>
    </location>
</feature>
<dbReference type="STRING" id="436017.A4S7A4"/>
<dbReference type="EMBL" id="CP000594">
    <property type="protein sequence ID" value="ABO99715.1"/>
    <property type="molecule type" value="Genomic_DNA"/>
</dbReference>
<dbReference type="Pfam" id="PF01566">
    <property type="entry name" value="Nramp"/>
    <property type="match status" value="1"/>
</dbReference>
<evidence type="ECO:0000256" key="1">
    <source>
        <dbReference type="ARBA" id="ARBA00004141"/>
    </source>
</evidence>
<protein>
    <submittedName>
        <fullName evidence="7">Nramp family transporter: metal ion</fullName>
    </submittedName>
</protein>
<dbReference type="AlphaFoldDB" id="A4S7A4"/>
<dbReference type="GO" id="GO:0005886">
    <property type="term" value="C:plasma membrane"/>
    <property type="evidence" value="ECO:0007669"/>
    <property type="project" value="TreeGrafter"/>
</dbReference>
<reference evidence="7 8" key="1">
    <citation type="journal article" date="2007" name="Proc. Natl. Acad. Sci. U.S.A.">
        <title>The tiny eukaryote Ostreococcus provides genomic insights into the paradox of plankton speciation.</title>
        <authorList>
            <person name="Palenik B."/>
            <person name="Grimwood J."/>
            <person name="Aerts A."/>
            <person name="Rouze P."/>
            <person name="Salamov A."/>
            <person name="Putnam N."/>
            <person name="Dupont C."/>
            <person name="Jorgensen R."/>
            <person name="Derelle E."/>
            <person name="Rombauts S."/>
            <person name="Zhou K."/>
            <person name="Otillar R."/>
            <person name="Merchant S.S."/>
            <person name="Podell S."/>
            <person name="Gaasterland T."/>
            <person name="Napoli C."/>
            <person name="Gendler K."/>
            <person name="Manuell A."/>
            <person name="Tai V."/>
            <person name="Vallon O."/>
            <person name="Piganeau G."/>
            <person name="Jancek S."/>
            <person name="Heijde M."/>
            <person name="Jabbari K."/>
            <person name="Bowler C."/>
            <person name="Lohr M."/>
            <person name="Robbens S."/>
            <person name="Werner G."/>
            <person name="Dubchak I."/>
            <person name="Pazour G.J."/>
            <person name="Ren Q."/>
            <person name="Paulsen I."/>
            <person name="Delwiche C."/>
            <person name="Schmutz J."/>
            <person name="Rokhsar D."/>
            <person name="Van de Peer Y."/>
            <person name="Moreau H."/>
            <person name="Grigoriev I.V."/>
        </authorList>
    </citation>
    <scope>NUCLEOTIDE SEQUENCE [LARGE SCALE GENOMIC DNA]</scope>
    <source>
        <strain evidence="7 8">CCE9901</strain>
    </source>
</reference>
<dbReference type="eggNOG" id="KOG1291">
    <property type="taxonomic scope" value="Eukaryota"/>
</dbReference>
<comment type="similarity">
    <text evidence="2">Belongs to the NRAMP (TC 2.A.55) family.</text>
</comment>
<feature type="transmembrane region" description="Helical" evidence="6">
    <location>
        <begin position="105"/>
        <end position="124"/>
    </location>
</feature>
<keyword evidence="8" id="KW-1185">Reference proteome</keyword>
<dbReference type="OrthoDB" id="409173at2759"/>
<feature type="transmembrane region" description="Helical" evidence="6">
    <location>
        <begin position="176"/>
        <end position="201"/>
    </location>
</feature>
<dbReference type="RefSeq" id="XP_001421422.1">
    <property type="nucleotide sequence ID" value="XM_001421385.1"/>
</dbReference>
<evidence type="ECO:0000313" key="7">
    <source>
        <dbReference type="EMBL" id="ABO99715.1"/>
    </source>
</evidence>
<accession>A4S7A4</accession>
<feature type="transmembrane region" description="Helical" evidence="6">
    <location>
        <begin position="411"/>
        <end position="439"/>
    </location>
</feature>
<feature type="transmembrane region" description="Helical" evidence="6">
    <location>
        <begin position="222"/>
        <end position="245"/>
    </location>
</feature>
<feature type="transmembrane region" description="Helical" evidence="6">
    <location>
        <begin position="314"/>
        <end position="336"/>
    </location>
</feature>
<dbReference type="HOGENOM" id="CLU_020088_0_0_1"/>
<evidence type="ECO:0000256" key="4">
    <source>
        <dbReference type="ARBA" id="ARBA00022989"/>
    </source>
</evidence>
<proteinExistence type="inferred from homology"/>
<evidence type="ECO:0000256" key="2">
    <source>
        <dbReference type="ARBA" id="ARBA00009965"/>
    </source>
</evidence>
<feature type="transmembrane region" description="Helical" evidence="6">
    <location>
        <begin position="74"/>
        <end position="99"/>
    </location>
</feature>
<dbReference type="PANTHER" id="PTHR11706">
    <property type="entry name" value="SOLUTE CARRIER PROTEIN FAMILY 11 MEMBER"/>
    <property type="match status" value="1"/>
</dbReference>